<evidence type="ECO:0000313" key="1">
    <source>
        <dbReference type="EMBL" id="ETV75799.1"/>
    </source>
</evidence>
<protein>
    <submittedName>
        <fullName evidence="1">Uncharacterized protein</fullName>
    </submittedName>
</protein>
<sequence>MVRKAGTDWLSITLQANAHTPLHPDGLLYLWRDPRDILPPLLSITSFQEPSTTMLDFGYDDSSSPTSPRRRAHTAARGDDWGDLLYNHHEIAHNCAHHLFNSRVETPRSVYVCVTTEDHVPPVIPMY</sequence>
<dbReference type="VEuPathDB" id="FungiDB:H257_10165"/>
<dbReference type="AlphaFoldDB" id="W4G9R6"/>
<proteinExistence type="predicted"/>
<dbReference type="EMBL" id="KI913139">
    <property type="protein sequence ID" value="ETV75799.1"/>
    <property type="molecule type" value="Genomic_DNA"/>
</dbReference>
<dbReference type="RefSeq" id="XP_009834930.1">
    <property type="nucleotide sequence ID" value="XM_009836628.1"/>
</dbReference>
<accession>W4G9R6</accession>
<name>W4G9R6_APHAT</name>
<reference evidence="1" key="1">
    <citation type="submission" date="2013-12" db="EMBL/GenBank/DDBJ databases">
        <title>The Genome Sequence of Aphanomyces astaci APO3.</title>
        <authorList>
            <consortium name="The Broad Institute Genomics Platform"/>
            <person name="Russ C."/>
            <person name="Tyler B."/>
            <person name="van West P."/>
            <person name="Dieguez-Uribeondo J."/>
            <person name="Young S.K."/>
            <person name="Zeng Q."/>
            <person name="Gargeya S."/>
            <person name="Fitzgerald M."/>
            <person name="Abouelleil A."/>
            <person name="Alvarado L."/>
            <person name="Chapman S.B."/>
            <person name="Gainer-Dewar J."/>
            <person name="Goldberg J."/>
            <person name="Griggs A."/>
            <person name="Gujja S."/>
            <person name="Hansen M."/>
            <person name="Howarth C."/>
            <person name="Imamovic A."/>
            <person name="Ireland A."/>
            <person name="Larimer J."/>
            <person name="McCowan C."/>
            <person name="Murphy C."/>
            <person name="Pearson M."/>
            <person name="Poon T.W."/>
            <person name="Priest M."/>
            <person name="Roberts A."/>
            <person name="Saif S."/>
            <person name="Shea T."/>
            <person name="Sykes S."/>
            <person name="Wortman J."/>
            <person name="Nusbaum C."/>
            <person name="Birren B."/>
        </authorList>
    </citation>
    <scope>NUCLEOTIDE SEQUENCE [LARGE SCALE GENOMIC DNA]</scope>
    <source>
        <strain evidence="1">APO3</strain>
    </source>
</reference>
<dbReference type="GeneID" id="20812161"/>
<gene>
    <name evidence="1" type="ORF">H257_10165</name>
</gene>
<organism evidence="1">
    <name type="scientific">Aphanomyces astaci</name>
    <name type="common">Crayfish plague agent</name>
    <dbReference type="NCBI Taxonomy" id="112090"/>
    <lineage>
        <taxon>Eukaryota</taxon>
        <taxon>Sar</taxon>
        <taxon>Stramenopiles</taxon>
        <taxon>Oomycota</taxon>
        <taxon>Saprolegniomycetes</taxon>
        <taxon>Saprolegniales</taxon>
        <taxon>Verrucalvaceae</taxon>
        <taxon>Aphanomyces</taxon>
    </lineage>
</organism>